<evidence type="ECO:0000313" key="6">
    <source>
        <dbReference type="Proteomes" id="UP000291144"/>
    </source>
</evidence>
<evidence type="ECO:0000313" key="5">
    <source>
        <dbReference type="EMBL" id="TCC64085.1"/>
    </source>
</evidence>
<dbReference type="AlphaFoldDB" id="A0A4R0L5U0"/>
<name>A0A4R0L5U0_9ACTN</name>
<dbReference type="SMART" id="SM00421">
    <property type="entry name" value="HTH_LUXR"/>
    <property type="match status" value="1"/>
</dbReference>
<evidence type="ECO:0000256" key="2">
    <source>
        <dbReference type="ARBA" id="ARBA00023125"/>
    </source>
</evidence>
<dbReference type="PROSITE" id="PS50043">
    <property type="entry name" value="HTH_LUXR_2"/>
    <property type="match status" value="1"/>
</dbReference>
<dbReference type="PANTHER" id="PTHR44688:SF16">
    <property type="entry name" value="DNA-BINDING TRANSCRIPTIONAL ACTIVATOR DEVR_DOSR"/>
    <property type="match status" value="1"/>
</dbReference>
<dbReference type="Pfam" id="PF00196">
    <property type="entry name" value="GerE"/>
    <property type="match status" value="1"/>
</dbReference>
<dbReference type="InterPro" id="IPR011990">
    <property type="entry name" value="TPR-like_helical_dom_sf"/>
</dbReference>
<evidence type="ECO:0000256" key="1">
    <source>
        <dbReference type="ARBA" id="ARBA00023015"/>
    </source>
</evidence>
<dbReference type="Gene3D" id="3.40.50.300">
    <property type="entry name" value="P-loop containing nucleotide triphosphate hydrolases"/>
    <property type="match status" value="1"/>
</dbReference>
<dbReference type="CDD" id="cd06170">
    <property type="entry name" value="LuxR_C_like"/>
    <property type="match status" value="1"/>
</dbReference>
<dbReference type="OrthoDB" id="134985at2"/>
<feature type="domain" description="HTH luxR-type" evidence="4">
    <location>
        <begin position="828"/>
        <end position="893"/>
    </location>
</feature>
<dbReference type="InterPro" id="IPR036388">
    <property type="entry name" value="WH-like_DNA-bd_sf"/>
</dbReference>
<dbReference type="InterPro" id="IPR041617">
    <property type="entry name" value="TPR_MalT"/>
</dbReference>
<keyword evidence="3" id="KW-0804">Transcription</keyword>
<keyword evidence="6" id="KW-1185">Reference proteome</keyword>
<dbReference type="SUPFAM" id="SSF52540">
    <property type="entry name" value="P-loop containing nucleoside triphosphate hydrolases"/>
    <property type="match status" value="1"/>
</dbReference>
<dbReference type="GO" id="GO:0006355">
    <property type="term" value="P:regulation of DNA-templated transcription"/>
    <property type="evidence" value="ECO:0007669"/>
    <property type="project" value="InterPro"/>
</dbReference>
<reference evidence="5 6" key="1">
    <citation type="submission" date="2019-02" db="EMBL/GenBank/DDBJ databases">
        <title>Kribbella capetownensis sp. nov. and Kribbella speibonae sp. nov., isolated from soil.</title>
        <authorList>
            <person name="Curtis S.M."/>
            <person name="Norton I."/>
            <person name="Everest G.J."/>
            <person name="Meyers P.R."/>
        </authorList>
    </citation>
    <scope>NUCLEOTIDE SEQUENCE [LARGE SCALE GENOMIC DNA]</scope>
    <source>
        <strain evidence="5 6">NRRL B-24813</strain>
    </source>
</reference>
<keyword evidence="1" id="KW-0805">Transcription regulation</keyword>
<dbReference type="RefSeq" id="WP_131352592.1">
    <property type="nucleotide sequence ID" value="NZ_SJKB01000002.1"/>
</dbReference>
<dbReference type="SUPFAM" id="SSF48452">
    <property type="entry name" value="TPR-like"/>
    <property type="match status" value="1"/>
</dbReference>
<accession>A0A4R0L5U0</accession>
<sequence length="895" mass="97818">MSTPVLATKLFPPARRSELVVRPRLADRLDRTLDRGHRLTLISAPAGFGKTTLLSDWAAGQERVGWLSLDEGDNALPRFFAHLWAALAGIGLDLDPAALDDAPMIAVVNELVRAGQQAPDSHWLLVLDDYHVINTPEVHEAMTFLLDHAPDQLHLLVTTRADPPFPLSRLRSRGQLTEVRAAELRFAPAEAGEFLNEMMGLQLTETDVRALEERTEGWIAGLQLAALSLRGMSDRGDVAEFIGAFTGSHRFVIDYLVDEVLARQDEMVRDFLLRTAVLDRLTGDLCDAVTGGTGGGQVLEELDRGNVFVVPLDAERSWYRYHHLFGDVLRARLMAEHPEQLPTLHQAASAWYAAHDLVADAVHHALAAGDHDRAAYLMEEAVPELRRARQDNLLLDWMRSLPESVVRRSPVLSIVSAWSLMTTGDLDGMEHRLDDAEAALAAGARDQALAATWADVEDLRTAPATVWVYRAALAQARHDVPATVQCARRALELAGAEDHFVRGAASGYLGLAAWAAGDVEEALATFSEAVRSLHAAGNLIDELDTTVVLCDMWITAGRPHRARRLYEQALATATGGGEPYPRAVADLHVGLAELDRELGDLVSAEAHLETARVLGERSSITENRHRWYVVTAQVCVSTGDHATARELLNHAATLYRPGFYPDLRPIAALRARVDIAAGDLAAASEWADDYEVTVTGEASFLHEYDHLTLVRLLLASGTAPLGDVLALLDRLYADAEQTRAGSLLEIGMLRALTHQARGQRPAALAELDAALSRAPEPDGYVRLFLDEGASMLALLHEAASVQEGGEYDVLRRHARRLLGTGAAGVPARGALADPLSERELEVLRLLDSELTGPEMARRLFVSLNTLRTHTKRIFTKLDVNSRSAAVRRARELGLL</sequence>
<dbReference type="GO" id="GO:0003677">
    <property type="term" value="F:DNA binding"/>
    <property type="evidence" value="ECO:0007669"/>
    <property type="project" value="UniProtKB-KW"/>
</dbReference>
<dbReference type="Gene3D" id="1.10.10.10">
    <property type="entry name" value="Winged helix-like DNA-binding domain superfamily/Winged helix DNA-binding domain"/>
    <property type="match status" value="1"/>
</dbReference>
<dbReference type="SUPFAM" id="SSF46894">
    <property type="entry name" value="C-terminal effector domain of the bipartite response regulators"/>
    <property type="match status" value="1"/>
</dbReference>
<dbReference type="Proteomes" id="UP000291144">
    <property type="component" value="Unassembled WGS sequence"/>
</dbReference>
<dbReference type="InterPro" id="IPR016032">
    <property type="entry name" value="Sig_transdc_resp-reg_C-effctor"/>
</dbReference>
<dbReference type="InterPro" id="IPR059106">
    <property type="entry name" value="WHD_MalT"/>
</dbReference>
<protein>
    <submittedName>
        <fullName evidence="5">Helix-turn-helix transcriptional regulator</fullName>
    </submittedName>
</protein>
<dbReference type="Pfam" id="PF17874">
    <property type="entry name" value="TPR_MalT"/>
    <property type="match status" value="1"/>
</dbReference>
<comment type="caution">
    <text evidence="5">The sequence shown here is derived from an EMBL/GenBank/DDBJ whole genome shotgun (WGS) entry which is preliminary data.</text>
</comment>
<gene>
    <name evidence="5" type="ORF">E0H73_06575</name>
</gene>
<dbReference type="Gene3D" id="1.25.40.10">
    <property type="entry name" value="Tetratricopeptide repeat domain"/>
    <property type="match status" value="1"/>
</dbReference>
<dbReference type="InterPro" id="IPR027417">
    <property type="entry name" value="P-loop_NTPase"/>
</dbReference>
<evidence type="ECO:0000256" key="3">
    <source>
        <dbReference type="ARBA" id="ARBA00023163"/>
    </source>
</evidence>
<keyword evidence="2" id="KW-0238">DNA-binding</keyword>
<proteinExistence type="predicted"/>
<dbReference type="PANTHER" id="PTHR44688">
    <property type="entry name" value="DNA-BINDING TRANSCRIPTIONAL ACTIVATOR DEVR_DOSR"/>
    <property type="match status" value="1"/>
</dbReference>
<evidence type="ECO:0000259" key="4">
    <source>
        <dbReference type="PROSITE" id="PS50043"/>
    </source>
</evidence>
<organism evidence="5 6">
    <name type="scientific">Kribbella pittospori</name>
    <dbReference type="NCBI Taxonomy" id="722689"/>
    <lineage>
        <taxon>Bacteria</taxon>
        <taxon>Bacillati</taxon>
        <taxon>Actinomycetota</taxon>
        <taxon>Actinomycetes</taxon>
        <taxon>Propionibacteriales</taxon>
        <taxon>Kribbellaceae</taxon>
        <taxon>Kribbella</taxon>
    </lineage>
</organism>
<dbReference type="Pfam" id="PF25873">
    <property type="entry name" value="WHD_MalT"/>
    <property type="match status" value="1"/>
</dbReference>
<dbReference type="EMBL" id="SJKB01000002">
    <property type="protein sequence ID" value="TCC64085.1"/>
    <property type="molecule type" value="Genomic_DNA"/>
</dbReference>
<dbReference type="InterPro" id="IPR000792">
    <property type="entry name" value="Tscrpt_reg_LuxR_C"/>
</dbReference>